<dbReference type="OrthoDB" id="18440at2759"/>
<feature type="compositionally biased region" description="Acidic residues" evidence="1">
    <location>
        <begin position="72"/>
        <end position="91"/>
    </location>
</feature>
<accession>A0A2A9NJH2</accession>
<keyword evidence="3" id="KW-1185">Reference proteome</keyword>
<feature type="region of interest" description="Disordered" evidence="1">
    <location>
        <begin position="150"/>
        <end position="188"/>
    </location>
</feature>
<evidence type="ECO:0000256" key="1">
    <source>
        <dbReference type="SAM" id="MobiDB-lite"/>
    </source>
</evidence>
<dbReference type="Proteomes" id="UP000242287">
    <property type="component" value="Unassembled WGS sequence"/>
</dbReference>
<evidence type="ECO:0000313" key="3">
    <source>
        <dbReference type="Proteomes" id="UP000242287"/>
    </source>
</evidence>
<evidence type="ECO:0000313" key="2">
    <source>
        <dbReference type="EMBL" id="PFH50228.1"/>
    </source>
</evidence>
<gene>
    <name evidence="2" type="ORF">AMATHDRAFT_48045</name>
</gene>
<sequence length="188" mass="21248">MTPKTRRLHLIQGHGYPKEYFFAVTNKGVGGLLRKWGEGASMIRKEWKPRNQQQQQQQQQQQDGHEMRDVEMEGEEEDSEEEEEEEAEQGSDDVVVYEKPQADKVEQQVDPQSSRVETEEDALTRQMNSLSLVPNAVRFGRGGKRGGFVHSAGQTRMEGDNGQHRGLGWRGRGRAGIMRGGRGRGRSG</sequence>
<dbReference type="EMBL" id="KZ302008">
    <property type="protein sequence ID" value="PFH50228.1"/>
    <property type="molecule type" value="Genomic_DNA"/>
</dbReference>
<reference evidence="2 3" key="1">
    <citation type="submission" date="2014-02" db="EMBL/GenBank/DDBJ databases">
        <title>Transposable element dynamics among asymbiotic and ectomycorrhizal Amanita fungi.</title>
        <authorList>
            <consortium name="DOE Joint Genome Institute"/>
            <person name="Hess J."/>
            <person name="Skrede I."/>
            <person name="Wolfe B."/>
            <person name="LaButti K."/>
            <person name="Ohm R.A."/>
            <person name="Grigoriev I.V."/>
            <person name="Pringle A."/>
        </authorList>
    </citation>
    <scope>NUCLEOTIDE SEQUENCE [LARGE SCALE GENOMIC DNA]</scope>
    <source>
        <strain evidence="2 3">SKay4041</strain>
    </source>
</reference>
<name>A0A2A9NJH2_9AGAR</name>
<dbReference type="AlphaFoldDB" id="A0A2A9NJH2"/>
<feature type="compositionally biased region" description="Low complexity" evidence="1">
    <location>
        <begin position="52"/>
        <end position="62"/>
    </location>
</feature>
<feature type="region of interest" description="Disordered" evidence="1">
    <location>
        <begin position="44"/>
        <end position="123"/>
    </location>
</feature>
<proteinExistence type="predicted"/>
<organism evidence="2 3">
    <name type="scientific">Amanita thiersii Skay4041</name>
    <dbReference type="NCBI Taxonomy" id="703135"/>
    <lineage>
        <taxon>Eukaryota</taxon>
        <taxon>Fungi</taxon>
        <taxon>Dikarya</taxon>
        <taxon>Basidiomycota</taxon>
        <taxon>Agaricomycotina</taxon>
        <taxon>Agaricomycetes</taxon>
        <taxon>Agaricomycetidae</taxon>
        <taxon>Agaricales</taxon>
        <taxon>Pluteineae</taxon>
        <taxon>Amanitaceae</taxon>
        <taxon>Amanita</taxon>
    </lineage>
</organism>
<protein>
    <submittedName>
        <fullName evidence="2">Uncharacterized protein</fullName>
    </submittedName>
</protein>